<protein>
    <recommendedName>
        <fullName evidence="1">Histone H1</fullName>
    </recommendedName>
</protein>
<dbReference type="Pfam" id="PF00538">
    <property type="entry name" value="Linker_histone"/>
    <property type="match status" value="1"/>
</dbReference>
<feature type="region of interest" description="Disordered" evidence="4">
    <location>
        <begin position="1"/>
        <end position="20"/>
    </location>
</feature>
<gene>
    <name evidence="6" type="ORF">AAFC00_006746</name>
</gene>
<dbReference type="InterPro" id="IPR005818">
    <property type="entry name" value="Histone_H1/H5_H15"/>
</dbReference>
<organism evidence="6 7">
    <name type="scientific">Neodothiora populina</name>
    <dbReference type="NCBI Taxonomy" id="2781224"/>
    <lineage>
        <taxon>Eukaryota</taxon>
        <taxon>Fungi</taxon>
        <taxon>Dikarya</taxon>
        <taxon>Ascomycota</taxon>
        <taxon>Pezizomycotina</taxon>
        <taxon>Dothideomycetes</taxon>
        <taxon>Dothideomycetidae</taxon>
        <taxon>Dothideales</taxon>
        <taxon>Dothioraceae</taxon>
        <taxon>Neodothiora</taxon>
    </lineage>
</organism>
<name>A0ABR3PBF1_9PEZI</name>
<evidence type="ECO:0000313" key="7">
    <source>
        <dbReference type="Proteomes" id="UP001562354"/>
    </source>
</evidence>
<dbReference type="RefSeq" id="XP_069199624.1">
    <property type="nucleotide sequence ID" value="XM_069346745.1"/>
</dbReference>
<dbReference type="Proteomes" id="UP001562354">
    <property type="component" value="Unassembled WGS sequence"/>
</dbReference>
<dbReference type="InterPro" id="IPR036390">
    <property type="entry name" value="WH_DNA-bd_sf"/>
</dbReference>
<accession>A0ABR3PBF1</accession>
<feature type="compositionally biased region" description="Basic residues" evidence="4">
    <location>
        <begin position="227"/>
        <end position="239"/>
    </location>
</feature>
<dbReference type="EMBL" id="JBFMKM010000010">
    <property type="protein sequence ID" value="KAL1303349.1"/>
    <property type="molecule type" value="Genomic_DNA"/>
</dbReference>
<dbReference type="SMART" id="SM00526">
    <property type="entry name" value="H15"/>
    <property type="match status" value="1"/>
</dbReference>
<keyword evidence="7" id="KW-1185">Reference proteome</keyword>
<proteinExistence type="inferred from homology"/>
<keyword evidence="3" id="KW-0158">Chromosome</keyword>
<comment type="caution">
    <text evidence="6">The sequence shown here is derived from an EMBL/GenBank/DDBJ whole genome shotgun (WGS) entry which is preliminary data.</text>
</comment>
<dbReference type="Gene3D" id="1.10.10.10">
    <property type="entry name" value="Winged helix-like DNA-binding domain superfamily/Winged helix DNA-binding domain"/>
    <property type="match status" value="1"/>
</dbReference>
<evidence type="ECO:0000259" key="5">
    <source>
        <dbReference type="PROSITE" id="PS51504"/>
    </source>
</evidence>
<feature type="compositionally biased region" description="Low complexity" evidence="4">
    <location>
        <begin position="211"/>
        <end position="226"/>
    </location>
</feature>
<feature type="compositionally biased region" description="Low complexity" evidence="4">
    <location>
        <begin position="144"/>
        <end position="173"/>
    </location>
</feature>
<dbReference type="InterPro" id="IPR036388">
    <property type="entry name" value="WH-like_DNA-bd_sf"/>
</dbReference>
<keyword evidence="3" id="KW-0539">Nucleus</keyword>
<dbReference type="InterPro" id="IPR005819">
    <property type="entry name" value="H1/H5"/>
</dbReference>
<keyword evidence="2 3" id="KW-0238">DNA-binding</keyword>
<comment type="subcellular location">
    <subcellularLocation>
        <location evidence="3">Nucleus</location>
    </subcellularLocation>
</comment>
<evidence type="ECO:0000256" key="2">
    <source>
        <dbReference type="ARBA" id="ARBA00023125"/>
    </source>
</evidence>
<evidence type="ECO:0000256" key="1">
    <source>
        <dbReference type="ARBA" id="ARBA00020833"/>
    </source>
</evidence>
<evidence type="ECO:0000256" key="4">
    <source>
        <dbReference type="SAM" id="MobiDB-lite"/>
    </source>
</evidence>
<evidence type="ECO:0000313" key="6">
    <source>
        <dbReference type="EMBL" id="KAL1303349.1"/>
    </source>
</evidence>
<reference evidence="6 7" key="1">
    <citation type="submission" date="2024-07" db="EMBL/GenBank/DDBJ databases">
        <title>Draft sequence of the Neodothiora populina.</title>
        <authorList>
            <person name="Drown D.D."/>
            <person name="Schuette U.S."/>
            <person name="Buechlein A.B."/>
            <person name="Rusch D.R."/>
            <person name="Winton L.W."/>
            <person name="Adams G.A."/>
        </authorList>
    </citation>
    <scope>NUCLEOTIDE SEQUENCE [LARGE SCALE GENOMIC DNA]</scope>
    <source>
        <strain evidence="6 7">CPC 39397</strain>
    </source>
</reference>
<sequence length="239" mass="24224">MPPKKAAAAPKKAAGAAPTHASYQDMIKEAIMNSILETVRSHVDCSRQAIKKYVLANNNLGGVSDAMLSSHFNKALTRGSETGVFERPKGPSGPVKLSSSVKKEAAKAASPPTAKKTEGKAAPKKAAAKPKTEGKVAPKKAAAKPKTAATKAAPKAAAATKKAAPAKATKAKANSSKPRKSATDAPAVEDKKPVVLGKTKSGRVTKTTASAPRKAAGTKKAPAAKKAAPKKASPKKAAA</sequence>
<dbReference type="PROSITE" id="PS51504">
    <property type="entry name" value="H15"/>
    <property type="match status" value="1"/>
</dbReference>
<dbReference type="SUPFAM" id="SSF46785">
    <property type="entry name" value="Winged helix' DNA-binding domain"/>
    <property type="match status" value="1"/>
</dbReference>
<dbReference type="PRINTS" id="PR00624">
    <property type="entry name" value="HISTONEH5"/>
</dbReference>
<comment type="similarity">
    <text evidence="3">Belongs to the histone H1/H5 family.</text>
</comment>
<evidence type="ECO:0000256" key="3">
    <source>
        <dbReference type="RuleBase" id="RU003894"/>
    </source>
</evidence>
<feature type="domain" description="H15" evidence="5">
    <location>
        <begin position="19"/>
        <end position="99"/>
    </location>
</feature>
<feature type="compositionally biased region" description="Low complexity" evidence="4">
    <location>
        <begin position="1"/>
        <end position="18"/>
    </location>
</feature>
<feature type="region of interest" description="Disordered" evidence="4">
    <location>
        <begin position="80"/>
        <end position="239"/>
    </location>
</feature>
<dbReference type="GeneID" id="95980445"/>